<evidence type="ECO:0000256" key="3">
    <source>
        <dbReference type="ARBA" id="ARBA00023015"/>
    </source>
</evidence>
<dbReference type="InterPro" id="IPR001138">
    <property type="entry name" value="Zn2Cys6_DnaBD"/>
</dbReference>
<dbReference type="PROSITE" id="PS50048">
    <property type="entry name" value="ZN2_CY6_FUNGAL_2"/>
    <property type="match status" value="1"/>
</dbReference>
<evidence type="ECO:0000256" key="4">
    <source>
        <dbReference type="ARBA" id="ARBA00023163"/>
    </source>
</evidence>
<dbReference type="GO" id="GO:0000981">
    <property type="term" value="F:DNA-binding transcription factor activity, RNA polymerase II-specific"/>
    <property type="evidence" value="ECO:0007669"/>
    <property type="project" value="InterPro"/>
</dbReference>
<keyword evidence="8" id="KW-1185">Reference proteome</keyword>
<dbReference type="InterPro" id="IPR036864">
    <property type="entry name" value="Zn2-C6_fun-type_DNA-bd_sf"/>
</dbReference>
<dbReference type="EMBL" id="AWSO01000255">
    <property type="protein sequence ID" value="ESK92739.1"/>
    <property type="molecule type" value="Genomic_DNA"/>
</dbReference>
<sequence length="530" mass="59233">MSTSSNSNLSSSLHKGKACANCRRRKIRCDGVRPICRPCRSKPDQYGDCEWTDTGVTTTQILEEKIGLLEARLEELQRPETSNRSLALRDPYAAPTRSGGFTNPEDIPHTLRRTLLQNFMSHASIMGFFLEKTRFIAAVSDARLSPSLLDVVYLWGVTLSKSPVECDEEALLRKAVQSVALALANPEKRGSMYTNKLVETIQAKHLIAQYFFHKGRILEGNLHMIAAMSLVMSTKMHQINSASVPGPPGLALLEPPRDAIEEGERIHAFWGVLALNNCWTTIIGSTSNMEYTSKDGSRVDAPWPMEMEQYAQAGYRHPPSSHTVLNFAEGVPDNGTSLRALYAKAAMTLEHAAHVGHKHLYNVTNQTGDVRRTSRCFIYLENLILRLEQEISTIHGNFLGDGAQVFMTITVMAHVAMIELHKSFVEMHHASRDRVITSAKQVMATLRSFDLSRVKFLDPIMAPFLSTTYQIAVAEVGRLRQSRSDLDQVVRWHEQEMLQISEGLLEVMTPLSSFSPLFATHLARMQSLIG</sequence>
<dbReference type="Gene3D" id="4.10.240.10">
    <property type="entry name" value="Zn(2)-C6 fungal-type DNA-binding domain"/>
    <property type="match status" value="1"/>
</dbReference>
<evidence type="ECO:0000259" key="6">
    <source>
        <dbReference type="PROSITE" id="PS50048"/>
    </source>
</evidence>
<dbReference type="GO" id="GO:0008270">
    <property type="term" value="F:zinc ion binding"/>
    <property type="evidence" value="ECO:0007669"/>
    <property type="project" value="InterPro"/>
</dbReference>
<dbReference type="HOGENOM" id="CLU_022337_1_1_1"/>
<comment type="caution">
    <text evidence="7">The sequence shown here is derived from an EMBL/GenBank/DDBJ whole genome shotgun (WGS) entry which is preliminary data.</text>
</comment>
<dbReference type="KEGG" id="mrr:Moror_15912"/>
<keyword evidence="3" id="KW-0805">Transcription regulation</keyword>
<dbReference type="InterPro" id="IPR050815">
    <property type="entry name" value="TF_fung"/>
</dbReference>
<protein>
    <recommendedName>
        <fullName evidence="6">Zn(2)-C6 fungal-type domain-containing protein</fullName>
    </recommendedName>
</protein>
<dbReference type="GO" id="GO:0005634">
    <property type="term" value="C:nucleus"/>
    <property type="evidence" value="ECO:0007669"/>
    <property type="project" value="UniProtKB-SubCell"/>
</dbReference>
<dbReference type="PANTHER" id="PTHR47338">
    <property type="entry name" value="ZN(II)2CYS6 TRANSCRIPTION FACTOR (EUROFUNG)-RELATED"/>
    <property type="match status" value="1"/>
</dbReference>
<comment type="subcellular location">
    <subcellularLocation>
        <location evidence="1">Nucleus</location>
    </subcellularLocation>
</comment>
<dbReference type="AlphaFoldDB" id="V2YM24"/>
<evidence type="ECO:0000256" key="1">
    <source>
        <dbReference type="ARBA" id="ARBA00004123"/>
    </source>
</evidence>
<dbReference type="SMART" id="SM00066">
    <property type="entry name" value="GAL4"/>
    <property type="match status" value="1"/>
</dbReference>
<organism evidence="7 8">
    <name type="scientific">Moniliophthora roreri (strain MCA 2997)</name>
    <name type="common">Cocoa frosty pod rot fungus</name>
    <name type="synonym">Crinipellis roreri</name>
    <dbReference type="NCBI Taxonomy" id="1381753"/>
    <lineage>
        <taxon>Eukaryota</taxon>
        <taxon>Fungi</taxon>
        <taxon>Dikarya</taxon>
        <taxon>Basidiomycota</taxon>
        <taxon>Agaricomycotina</taxon>
        <taxon>Agaricomycetes</taxon>
        <taxon>Agaricomycetidae</taxon>
        <taxon>Agaricales</taxon>
        <taxon>Marasmiineae</taxon>
        <taxon>Marasmiaceae</taxon>
        <taxon>Moniliophthora</taxon>
    </lineage>
</organism>
<proteinExistence type="predicted"/>
<gene>
    <name evidence="7" type="ORF">Moror_15912</name>
</gene>
<dbReference type="CDD" id="cd00067">
    <property type="entry name" value="GAL4"/>
    <property type="match status" value="1"/>
</dbReference>
<dbReference type="Pfam" id="PF00172">
    <property type="entry name" value="Zn_clus"/>
    <property type="match status" value="1"/>
</dbReference>
<keyword evidence="5" id="KW-0539">Nucleus</keyword>
<evidence type="ECO:0000313" key="8">
    <source>
        <dbReference type="Proteomes" id="UP000017559"/>
    </source>
</evidence>
<name>V2YM24_MONRO</name>
<feature type="domain" description="Zn(2)-C6 fungal-type" evidence="6">
    <location>
        <begin position="18"/>
        <end position="51"/>
    </location>
</feature>
<evidence type="ECO:0000256" key="2">
    <source>
        <dbReference type="ARBA" id="ARBA00022723"/>
    </source>
</evidence>
<dbReference type="STRING" id="1381753.V2YM24"/>
<evidence type="ECO:0000313" key="7">
    <source>
        <dbReference type="EMBL" id="ESK92739.1"/>
    </source>
</evidence>
<dbReference type="PANTHER" id="PTHR47338:SF29">
    <property type="entry name" value="ZN(2)-C6 FUNGAL-TYPE DOMAIN-CONTAINING PROTEIN"/>
    <property type="match status" value="1"/>
</dbReference>
<keyword evidence="2" id="KW-0479">Metal-binding</keyword>
<keyword evidence="4" id="KW-0804">Transcription</keyword>
<dbReference type="CDD" id="cd12148">
    <property type="entry name" value="fungal_TF_MHR"/>
    <property type="match status" value="1"/>
</dbReference>
<accession>V2YM24</accession>
<evidence type="ECO:0000256" key="5">
    <source>
        <dbReference type="ARBA" id="ARBA00023242"/>
    </source>
</evidence>
<dbReference type="SUPFAM" id="SSF57701">
    <property type="entry name" value="Zn2/Cys6 DNA-binding domain"/>
    <property type="match status" value="1"/>
</dbReference>
<dbReference type="Proteomes" id="UP000017559">
    <property type="component" value="Unassembled WGS sequence"/>
</dbReference>
<dbReference type="OrthoDB" id="2309723at2759"/>
<reference evidence="7 8" key="1">
    <citation type="journal article" date="2014" name="BMC Genomics">
        <title>Genome and secretome analysis of the hemibiotrophic fungal pathogen, Moniliophthora roreri, which causes frosty pod rot disease of cacao: mechanisms of the biotrophic and necrotrophic phases.</title>
        <authorList>
            <person name="Meinhardt L.W."/>
            <person name="Costa G.G.L."/>
            <person name="Thomazella D.P.T."/>
            <person name="Teixeira P.J.P.L."/>
            <person name="Carazzolle M.F."/>
            <person name="Schuster S.C."/>
            <person name="Carlson J.E."/>
            <person name="Guiltinan M.J."/>
            <person name="Mieczkowski P."/>
            <person name="Farmer A."/>
            <person name="Ramaraj T."/>
            <person name="Crozier J."/>
            <person name="Davis R.E."/>
            <person name="Shao J."/>
            <person name="Melnick R.L."/>
            <person name="Pereira G.A.G."/>
            <person name="Bailey B.A."/>
        </authorList>
    </citation>
    <scope>NUCLEOTIDE SEQUENCE [LARGE SCALE GENOMIC DNA]</scope>
    <source>
        <strain evidence="7 8">MCA 2997</strain>
    </source>
</reference>